<protein>
    <submittedName>
        <fullName evidence="2">Type IV pilus modification protein PilV</fullName>
    </submittedName>
</protein>
<dbReference type="InterPro" id="IPR054402">
    <property type="entry name" value="Tt1218-like_dom"/>
</dbReference>
<dbReference type="NCBIfam" id="TIGR02523">
    <property type="entry name" value="type_IV_pilV"/>
    <property type="match status" value="1"/>
</dbReference>
<feature type="domain" description="Type IV pilin Tt1218-like" evidence="1">
    <location>
        <begin position="17"/>
        <end position="81"/>
    </location>
</feature>
<keyword evidence="3" id="KW-1185">Reference proteome</keyword>
<evidence type="ECO:0000313" key="3">
    <source>
        <dbReference type="Proteomes" id="UP000638188"/>
    </source>
</evidence>
<name>A0ABQ1Q3A7_9GAMM</name>
<sequence>MIAVLVLSVGVLGAASLQLNAIRYSASADHATRATLIARDVLDRIRANPSALGSYAAASVTGACSPNLGGVNVAAQDMADFTQAVTCQLPSATASIVIAGGRVTVSISWSEARIMANAGDTTLVVSSVIR</sequence>
<dbReference type="Proteomes" id="UP000638188">
    <property type="component" value="Unassembled WGS sequence"/>
</dbReference>
<dbReference type="EMBL" id="BMFF01000009">
    <property type="protein sequence ID" value="GGD11481.1"/>
    <property type="molecule type" value="Genomic_DNA"/>
</dbReference>
<comment type="caution">
    <text evidence="2">The sequence shown here is derived from an EMBL/GenBank/DDBJ whole genome shotgun (WGS) entry which is preliminary data.</text>
</comment>
<proteinExistence type="predicted"/>
<evidence type="ECO:0000313" key="2">
    <source>
        <dbReference type="EMBL" id="GGD11481.1"/>
    </source>
</evidence>
<evidence type="ECO:0000259" key="1">
    <source>
        <dbReference type="Pfam" id="PF22150"/>
    </source>
</evidence>
<organism evidence="2 3">
    <name type="scientific">Halopseudomonas salina</name>
    <dbReference type="NCBI Taxonomy" id="1323744"/>
    <lineage>
        <taxon>Bacteria</taxon>
        <taxon>Pseudomonadati</taxon>
        <taxon>Pseudomonadota</taxon>
        <taxon>Gammaproteobacteria</taxon>
        <taxon>Pseudomonadales</taxon>
        <taxon>Pseudomonadaceae</taxon>
        <taxon>Halopseudomonas</taxon>
    </lineage>
</organism>
<reference evidence="3" key="1">
    <citation type="journal article" date="2019" name="Int. J. Syst. Evol. Microbiol.">
        <title>The Global Catalogue of Microorganisms (GCM) 10K type strain sequencing project: providing services to taxonomists for standard genome sequencing and annotation.</title>
        <authorList>
            <consortium name="The Broad Institute Genomics Platform"/>
            <consortium name="The Broad Institute Genome Sequencing Center for Infectious Disease"/>
            <person name="Wu L."/>
            <person name="Ma J."/>
        </authorList>
    </citation>
    <scope>NUCLEOTIDE SEQUENCE [LARGE SCALE GENOMIC DNA]</scope>
    <source>
        <strain evidence="3">CGMCC 1.12482</strain>
    </source>
</reference>
<dbReference type="InterPro" id="IPR013362">
    <property type="entry name" value="Pilus_4_PilV"/>
</dbReference>
<gene>
    <name evidence="2" type="ORF">GCM10007418_33080</name>
</gene>
<accession>A0ABQ1Q3A7</accession>
<dbReference type="Pfam" id="PF22150">
    <property type="entry name" value="Tt1218-like"/>
    <property type="match status" value="1"/>
</dbReference>